<dbReference type="Proteomes" id="UP000192251">
    <property type="component" value="Chromosome"/>
</dbReference>
<dbReference type="InterPro" id="IPR015943">
    <property type="entry name" value="WD40/YVTN_repeat-like_dom_sf"/>
</dbReference>
<dbReference type="SUPFAM" id="SSF50969">
    <property type="entry name" value="YVTN repeat-like/Quinoprotein amine dehydrogenase"/>
    <property type="match status" value="1"/>
</dbReference>
<dbReference type="AlphaFoldDB" id="A0ABC8BT00"/>
<evidence type="ECO:0000256" key="1">
    <source>
        <dbReference type="SAM" id="SignalP"/>
    </source>
</evidence>
<organism evidence="2 3">
    <name type="scientific">Kitasatospora albolonga</name>
    <dbReference type="NCBI Taxonomy" id="68173"/>
    <lineage>
        <taxon>Bacteria</taxon>
        <taxon>Bacillati</taxon>
        <taxon>Actinomycetota</taxon>
        <taxon>Actinomycetes</taxon>
        <taxon>Kitasatosporales</taxon>
        <taxon>Streptomycetaceae</taxon>
        <taxon>Kitasatospora</taxon>
    </lineage>
</organism>
<sequence length="666" mass="70043">MRTRRISTATAFAVLFSSVVLVGGAASPAAADSSRILPAASVGDIVTDGLHQRVFVSDPASGKVVATDYSGKVVATFAALPGVRGLELSPDSTTLYAAVPGADAIVAIDTATLKEFARYDIGADTRPTHPALAGGKLWFGYGGDGGGGGNIGSLDLSGEEPVVTLDQAPDPNRLWNSAPLLASTPGAPTTLAAGTQDQSSSRIAVYDVASGTAAQTALQSTGSSYLQDLALTPDGQQIVVASSSPYHHQVFRTSDLAAGKSYPSTAYPNAVEIAPNGTVAAGVDGWYDPDVYIFPKGAAKAVRTYDFPNTGMHSGSDTLVPAALSWAPDGSRLFAVTVNSQNVRSLRVLTNTNKSVTSLKVNAPAKAPRAKKLTASGKVTATVAFPAGSKVTVVRTDIESPKGKSLGTKPLNANGTFSFTDTPPAGGKVTYRATYAAGATHTASTGADAVTVSRAATSLKLDRNKSLHAYNKNVTFTATLGKTHKNRVVELWADPFGADKPKKLVKKGKVNSKGKLSVKVNLKRDTTVTAVFAGDGRYAPKTVKSTAYAKVKVSLKLSKHYRTAKIGKTSYAYYNKKKNPDFTTTMTYYKGRAQRLSLQLNYQGKWYDTGQAYFPLGAKGKSVVMLEGPHDVGYKMRVRASYINNSSGDSVNSTTHTGWKYFIFTK</sequence>
<keyword evidence="1" id="KW-0732">Signal</keyword>
<gene>
    <name evidence="2" type="ORF">B7C62_15320</name>
</gene>
<evidence type="ECO:0008006" key="4">
    <source>
        <dbReference type="Google" id="ProtNLM"/>
    </source>
</evidence>
<dbReference type="Gene3D" id="2.130.10.10">
    <property type="entry name" value="YVTN repeat-like/Quinoprotein amine dehydrogenase"/>
    <property type="match status" value="2"/>
</dbReference>
<feature type="chain" id="PRO_5044747658" description="Ig-like domain repeat protein" evidence="1">
    <location>
        <begin position="32"/>
        <end position="666"/>
    </location>
</feature>
<protein>
    <recommendedName>
        <fullName evidence="4">Ig-like domain repeat protein</fullName>
    </recommendedName>
</protein>
<accession>A0ABC8BT00</accession>
<feature type="signal peptide" evidence="1">
    <location>
        <begin position="1"/>
        <end position="31"/>
    </location>
</feature>
<proteinExistence type="predicted"/>
<reference evidence="2 3" key="1">
    <citation type="submission" date="2017-04" db="EMBL/GenBank/DDBJ databases">
        <title>The complete genome sequence of Streptomyces albolongus YIM 101047, the producer of novel bafilomycins and novel odoriferous sesquiterpenoids.</title>
        <authorList>
            <person name="Yin M."/>
            <person name="Jiang Y."/>
        </authorList>
    </citation>
    <scope>NUCLEOTIDE SEQUENCE [LARGE SCALE GENOMIC DNA]</scope>
    <source>
        <strain evidence="2 3">YIM 101047</strain>
    </source>
</reference>
<evidence type="ECO:0000313" key="3">
    <source>
        <dbReference type="Proteomes" id="UP000192251"/>
    </source>
</evidence>
<dbReference type="InterPro" id="IPR011044">
    <property type="entry name" value="Quino_amine_DH_bsu"/>
</dbReference>
<dbReference type="EMBL" id="CP020563">
    <property type="protein sequence ID" value="ARF73479.1"/>
    <property type="molecule type" value="Genomic_DNA"/>
</dbReference>
<dbReference type="RefSeq" id="WP_084747268.1">
    <property type="nucleotide sequence ID" value="NZ_CP020563.1"/>
</dbReference>
<evidence type="ECO:0000313" key="2">
    <source>
        <dbReference type="EMBL" id="ARF73479.1"/>
    </source>
</evidence>
<keyword evidence="3" id="KW-1185">Reference proteome</keyword>
<dbReference type="KEGG" id="kab:B7C62_15320"/>
<name>A0ABC8BT00_9ACTN</name>